<feature type="compositionally biased region" description="Low complexity" evidence="4">
    <location>
        <begin position="531"/>
        <end position="564"/>
    </location>
</feature>
<organism evidence="6 7">
    <name type="scientific">Globodera rostochiensis</name>
    <name type="common">Golden nematode worm</name>
    <name type="synonym">Heterodera rostochiensis</name>
    <dbReference type="NCBI Taxonomy" id="31243"/>
    <lineage>
        <taxon>Eukaryota</taxon>
        <taxon>Metazoa</taxon>
        <taxon>Ecdysozoa</taxon>
        <taxon>Nematoda</taxon>
        <taxon>Chromadorea</taxon>
        <taxon>Rhabditida</taxon>
        <taxon>Tylenchina</taxon>
        <taxon>Tylenchomorpha</taxon>
        <taxon>Tylenchoidea</taxon>
        <taxon>Heteroderidae</taxon>
        <taxon>Heteroderinae</taxon>
        <taxon>Globodera</taxon>
    </lineage>
</organism>
<feature type="domain" description="RRM" evidence="5">
    <location>
        <begin position="167"/>
        <end position="240"/>
    </location>
</feature>
<evidence type="ECO:0000313" key="6">
    <source>
        <dbReference type="Proteomes" id="UP000887572"/>
    </source>
</evidence>
<dbReference type="AlphaFoldDB" id="A0A914HRU9"/>
<dbReference type="Proteomes" id="UP000887572">
    <property type="component" value="Unplaced"/>
</dbReference>
<feature type="region of interest" description="Disordered" evidence="4">
    <location>
        <begin position="515"/>
        <end position="577"/>
    </location>
</feature>
<keyword evidence="2 3" id="KW-0694">RNA-binding</keyword>
<accession>A0A914HRU9</accession>
<feature type="region of interest" description="Disordered" evidence="4">
    <location>
        <begin position="1"/>
        <end position="21"/>
    </location>
</feature>
<dbReference type="SMART" id="SM00360">
    <property type="entry name" value="RRM"/>
    <property type="match status" value="2"/>
</dbReference>
<proteinExistence type="predicted"/>
<sequence length="643" mass="71287">MWTRMMGARMTETGKDGQTGGLFIPTPIHKTHFNTTTSTYHPAKVILIQGNRCFDDRTVLSKEKTPDFEISPKWLQLPTLISSPQHRPLSTRLQYPLMIRTVLAALRHPHSPDLSAGAPTVSTFVHSSSSVAANEEDNGGRNSLHEHYDYYDSPAIGGFGNRVLSETNLYIRGLGDECTDDRLRQMCLKFGKIVSTKAILDKNTKKCKGYGFVDFDSSEAARAAIDGLEKEGISAQMAKQQEQDPTNLYIANLPPEYDEEKLTELLRKFGMVISSRVLRNPDGSSRGVGFCRMGSTDACTSIIAEYHGKKLSPATQAQLIVKLADSSSRKFKRSTPSLRSVYSESGYKSKGGVTPLMTTPLIDPPTYQFGALPNPSSHYGAAFYNSEMLGQQLNQMTLVANGQQQQDTVAQQHPFFFNPYNPYLNVSYQYLSPQHPYAAVVLQQQLQHDYSLATEQQHAQHSQIAQFQQPSNSVTSLTSSLPASHHQQHSIMCSLFVSGLSLQIRMLAPIPPSAVHPNAHQQQQMTAVPSSQVVWPHHQQQVQQAQHHQQQTSRHQQPAQTAQQLPPPSMGQAEKAGWRRDRAGNFLLLDKQFSCKNDNATACFARRPFSRFIRSVSSIASAPRAPSTCSVIACSPSLSRYVA</sequence>
<keyword evidence="6" id="KW-1185">Reference proteome</keyword>
<feature type="compositionally biased region" description="Polar residues" evidence="4">
    <location>
        <begin position="519"/>
        <end position="530"/>
    </location>
</feature>
<evidence type="ECO:0000313" key="7">
    <source>
        <dbReference type="WBParaSite" id="Gr19_v10_g4081.t1"/>
    </source>
</evidence>
<dbReference type="GO" id="GO:0003723">
    <property type="term" value="F:RNA binding"/>
    <property type="evidence" value="ECO:0007669"/>
    <property type="project" value="UniProtKB-UniRule"/>
</dbReference>
<dbReference type="PANTHER" id="PTHR24012">
    <property type="entry name" value="RNA BINDING PROTEIN"/>
    <property type="match status" value="1"/>
</dbReference>
<evidence type="ECO:0000256" key="1">
    <source>
        <dbReference type="ARBA" id="ARBA00022737"/>
    </source>
</evidence>
<dbReference type="InterPro" id="IPR035979">
    <property type="entry name" value="RBD_domain_sf"/>
</dbReference>
<evidence type="ECO:0000259" key="5">
    <source>
        <dbReference type="PROSITE" id="PS50102"/>
    </source>
</evidence>
<dbReference type="PROSITE" id="PS50102">
    <property type="entry name" value="RRM"/>
    <property type="match status" value="2"/>
</dbReference>
<dbReference type="InterPro" id="IPR000504">
    <property type="entry name" value="RRM_dom"/>
</dbReference>
<protein>
    <submittedName>
        <fullName evidence="7">RRM domain-containing protein</fullName>
    </submittedName>
</protein>
<dbReference type="InterPro" id="IPR012677">
    <property type="entry name" value="Nucleotide-bd_a/b_plait_sf"/>
</dbReference>
<name>A0A914HRU9_GLORO</name>
<dbReference type="CDD" id="cd12243">
    <property type="entry name" value="RRM1_MSSP"/>
    <property type="match status" value="1"/>
</dbReference>
<dbReference type="SUPFAM" id="SSF54928">
    <property type="entry name" value="RNA-binding domain, RBD"/>
    <property type="match status" value="2"/>
</dbReference>
<evidence type="ECO:0000256" key="4">
    <source>
        <dbReference type="SAM" id="MobiDB-lite"/>
    </source>
</evidence>
<dbReference type="WBParaSite" id="Gr19_v10_g4081.t1">
    <property type="protein sequence ID" value="Gr19_v10_g4081.t1"/>
    <property type="gene ID" value="Gr19_v10_g4081"/>
</dbReference>
<dbReference type="Pfam" id="PF00076">
    <property type="entry name" value="RRM_1"/>
    <property type="match status" value="2"/>
</dbReference>
<reference evidence="7" key="1">
    <citation type="submission" date="2022-11" db="UniProtKB">
        <authorList>
            <consortium name="WormBaseParasite"/>
        </authorList>
    </citation>
    <scope>IDENTIFICATION</scope>
</reference>
<evidence type="ECO:0000256" key="2">
    <source>
        <dbReference type="ARBA" id="ARBA00022884"/>
    </source>
</evidence>
<keyword evidence="1" id="KW-0677">Repeat</keyword>
<dbReference type="Gene3D" id="3.30.70.330">
    <property type="match status" value="2"/>
</dbReference>
<evidence type="ECO:0000256" key="3">
    <source>
        <dbReference type="PROSITE-ProRule" id="PRU00176"/>
    </source>
</evidence>
<feature type="domain" description="RRM" evidence="5">
    <location>
        <begin position="246"/>
        <end position="326"/>
    </location>
</feature>